<evidence type="ECO:0000256" key="1">
    <source>
        <dbReference type="SAM" id="MobiDB-lite"/>
    </source>
</evidence>
<dbReference type="AlphaFoldDB" id="A0A0D2MEQ4"/>
<dbReference type="Proteomes" id="UP000054498">
    <property type="component" value="Unassembled WGS sequence"/>
</dbReference>
<feature type="compositionally biased region" description="Low complexity" evidence="1">
    <location>
        <begin position="137"/>
        <end position="146"/>
    </location>
</feature>
<dbReference type="InterPro" id="IPR038973">
    <property type="entry name" value="MutL/Mlh/Pms-like"/>
</dbReference>
<dbReference type="KEGG" id="mng:MNEG_8783"/>
<feature type="compositionally biased region" description="Basic and acidic residues" evidence="1">
    <location>
        <begin position="25"/>
        <end position="45"/>
    </location>
</feature>
<gene>
    <name evidence="3" type="ORF">MNEG_8783</name>
</gene>
<dbReference type="Pfam" id="PF08676">
    <property type="entry name" value="MutL_C"/>
    <property type="match status" value="1"/>
</dbReference>
<dbReference type="InterPro" id="IPR042121">
    <property type="entry name" value="MutL_C_regsub"/>
</dbReference>
<feature type="region of interest" description="Disordered" evidence="1">
    <location>
        <begin position="1"/>
        <end position="247"/>
    </location>
</feature>
<dbReference type="Gene3D" id="3.30.1540.20">
    <property type="entry name" value="MutL, C-terminal domain, dimerisation subdomain"/>
    <property type="match status" value="1"/>
</dbReference>
<feature type="compositionally biased region" description="Low complexity" evidence="1">
    <location>
        <begin position="75"/>
        <end position="84"/>
    </location>
</feature>
<dbReference type="GO" id="GO:0005524">
    <property type="term" value="F:ATP binding"/>
    <property type="evidence" value="ECO:0007669"/>
    <property type="project" value="InterPro"/>
</dbReference>
<dbReference type="GO" id="GO:0140664">
    <property type="term" value="F:ATP-dependent DNA damage sensor activity"/>
    <property type="evidence" value="ECO:0007669"/>
    <property type="project" value="InterPro"/>
</dbReference>
<dbReference type="Gene3D" id="3.30.1370.100">
    <property type="entry name" value="MutL, C-terminal domain, regulatory subdomain"/>
    <property type="match status" value="1"/>
</dbReference>
<keyword evidence="3" id="KW-0255">Endonuclease</keyword>
<dbReference type="SMART" id="SM00853">
    <property type="entry name" value="MutL_C"/>
    <property type="match status" value="1"/>
</dbReference>
<dbReference type="InterPro" id="IPR014790">
    <property type="entry name" value="MutL_C"/>
</dbReference>
<feature type="compositionally biased region" description="Acidic residues" evidence="1">
    <location>
        <begin position="204"/>
        <end position="213"/>
    </location>
</feature>
<dbReference type="PANTHER" id="PTHR10073:SF52">
    <property type="entry name" value="MISMATCH REPAIR ENDONUCLEASE PMS2"/>
    <property type="match status" value="1"/>
</dbReference>
<feature type="compositionally biased region" description="Basic and acidic residues" evidence="1">
    <location>
        <begin position="62"/>
        <end position="74"/>
    </location>
</feature>
<feature type="compositionally biased region" description="Low complexity" evidence="1">
    <location>
        <begin position="1"/>
        <end position="12"/>
    </location>
</feature>
<protein>
    <submittedName>
        <fullName evidence="3">Mismatch repair endonuclease pms1</fullName>
    </submittedName>
</protein>
<dbReference type="GO" id="GO:0006298">
    <property type="term" value="P:mismatch repair"/>
    <property type="evidence" value="ECO:0007669"/>
    <property type="project" value="InterPro"/>
</dbReference>
<dbReference type="OrthoDB" id="10254304at2759"/>
<dbReference type="GO" id="GO:0032389">
    <property type="term" value="C:MutLalpha complex"/>
    <property type="evidence" value="ECO:0007669"/>
    <property type="project" value="TreeGrafter"/>
</dbReference>
<evidence type="ECO:0000313" key="3">
    <source>
        <dbReference type="EMBL" id="KIY99176.1"/>
    </source>
</evidence>
<dbReference type="InterPro" id="IPR037198">
    <property type="entry name" value="MutL_C_sf"/>
</dbReference>
<organism evidence="3 4">
    <name type="scientific">Monoraphidium neglectum</name>
    <dbReference type="NCBI Taxonomy" id="145388"/>
    <lineage>
        <taxon>Eukaryota</taxon>
        <taxon>Viridiplantae</taxon>
        <taxon>Chlorophyta</taxon>
        <taxon>core chlorophytes</taxon>
        <taxon>Chlorophyceae</taxon>
        <taxon>CS clade</taxon>
        <taxon>Sphaeropleales</taxon>
        <taxon>Selenastraceae</taxon>
        <taxon>Monoraphidium</taxon>
    </lineage>
</organism>
<name>A0A0D2MEQ4_9CHLO</name>
<feature type="region of interest" description="Disordered" evidence="1">
    <location>
        <begin position="271"/>
        <end position="308"/>
    </location>
</feature>
<feature type="compositionally biased region" description="Low complexity" evidence="1">
    <location>
        <begin position="277"/>
        <end position="300"/>
    </location>
</feature>
<dbReference type="InterPro" id="IPR042120">
    <property type="entry name" value="MutL_C_dimsub"/>
</dbReference>
<reference evidence="3 4" key="1">
    <citation type="journal article" date="2013" name="BMC Genomics">
        <title>Reconstruction of the lipid metabolism for the microalga Monoraphidium neglectum from its genome sequence reveals characteristics suitable for biofuel production.</title>
        <authorList>
            <person name="Bogen C."/>
            <person name="Al-Dilaimi A."/>
            <person name="Albersmeier A."/>
            <person name="Wichmann J."/>
            <person name="Grundmann M."/>
            <person name="Rupp O."/>
            <person name="Lauersen K.J."/>
            <person name="Blifernez-Klassen O."/>
            <person name="Kalinowski J."/>
            <person name="Goesmann A."/>
            <person name="Mussgnug J.H."/>
            <person name="Kruse O."/>
        </authorList>
    </citation>
    <scope>NUCLEOTIDE SEQUENCE [LARGE SCALE GENOMIC DNA]</scope>
    <source>
        <strain evidence="3 4">SAG 48.87</strain>
    </source>
</reference>
<feature type="compositionally biased region" description="Acidic residues" evidence="1">
    <location>
        <begin position="163"/>
        <end position="176"/>
    </location>
</feature>
<evidence type="ECO:0000313" key="4">
    <source>
        <dbReference type="Proteomes" id="UP000054498"/>
    </source>
</evidence>
<feature type="domain" description="MutL C-terminal dimerisation" evidence="2">
    <location>
        <begin position="353"/>
        <end position="473"/>
    </location>
</feature>
<dbReference type="PANTHER" id="PTHR10073">
    <property type="entry name" value="DNA MISMATCH REPAIR PROTEIN MLH, PMS, MUTL"/>
    <property type="match status" value="1"/>
</dbReference>
<dbReference type="EMBL" id="KK101929">
    <property type="protein sequence ID" value="KIY99176.1"/>
    <property type="molecule type" value="Genomic_DNA"/>
</dbReference>
<keyword evidence="4" id="KW-1185">Reference proteome</keyword>
<sequence>MAPPQSQQQQQEQRQEQQEEEEQGEQQRKRDQAQQREQQQERQDLEQGQQAEVGPPDTEMGDDLHETGAQHRNDNGGNADATAAGGSGSEEGDEDPAPAGLQSSGGARSRPAVQPLASFAPRGGQDCDGGEPPSQYQGQAQQASGRGRQRGGSPPMGTRCEDGGDDDDVIEISDDDGSGRRPGSKRRKGLAGAAAGEAERQEGGEDEAGEEDEQQRQQQSGGAADDVGIGEGVAADRRGGGPHAPVIVGTLSYSMAQLLADVEVRKRRLARQREQRQQLQQAQAQQQQQEAAPGGAAPGDSDGGAGLFDAIDGAAAEEVAPPRAAADCEAEHAAATEELARVFDKSDFGRMAPVGQFNLGFIIGRLGRDLFIVDQHAADEKSTFERLQASLVLNKQPLLQPKRLPNLNPLDFQVIRDHLEVFERSGFQFAEVLPDGRSHRPLRAAAGGAGAGRTEGDGDRDGGAGGGGGGDLLLSAVPYSKGVQFGEDEVAEMVEALAAGEGRREAVRPNK</sequence>
<dbReference type="GO" id="GO:0004519">
    <property type="term" value="F:endonuclease activity"/>
    <property type="evidence" value="ECO:0007669"/>
    <property type="project" value="UniProtKB-KW"/>
</dbReference>
<dbReference type="GO" id="GO:0016887">
    <property type="term" value="F:ATP hydrolysis activity"/>
    <property type="evidence" value="ECO:0007669"/>
    <property type="project" value="InterPro"/>
</dbReference>
<dbReference type="STRING" id="145388.A0A0D2MEQ4"/>
<accession>A0A0D2MEQ4</accession>
<dbReference type="SUPFAM" id="SSF118116">
    <property type="entry name" value="DNA mismatch repair protein MutL"/>
    <property type="match status" value="1"/>
</dbReference>
<evidence type="ECO:0000259" key="2">
    <source>
        <dbReference type="SMART" id="SM00853"/>
    </source>
</evidence>
<feature type="region of interest" description="Disordered" evidence="1">
    <location>
        <begin position="440"/>
        <end position="471"/>
    </location>
</feature>
<keyword evidence="3" id="KW-0378">Hydrolase</keyword>
<keyword evidence="3" id="KW-0540">Nuclease</keyword>
<proteinExistence type="predicted"/>
<dbReference type="GeneID" id="25741658"/>
<dbReference type="RefSeq" id="XP_013898196.1">
    <property type="nucleotide sequence ID" value="XM_014042742.1"/>
</dbReference>
<feature type="compositionally biased region" description="Low complexity" evidence="1">
    <location>
        <begin position="216"/>
        <end position="226"/>
    </location>
</feature>